<dbReference type="Pfam" id="PF10009">
    <property type="entry name" value="DUF2252"/>
    <property type="match status" value="1"/>
</dbReference>
<dbReference type="Proteomes" id="UP001494588">
    <property type="component" value="Unassembled WGS sequence"/>
</dbReference>
<comment type="caution">
    <text evidence="1">The sequence shown here is derived from an EMBL/GenBank/DDBJ whole genome shotgun (WGS) entry which is preliminary data.</text>
</comment>
<evidence type="ECO:0000313" key="1">
    <source>
        <dbReference type="EMBL" id="MEM5285103.1"/>
    </source>
</evidence>
<dbReference type="PANTHER" id="PTHR39441:SF1">
    <property type="entry name" value="DUF2252 DOMAIN-CONTAINING PROTEIN"/>
    <property type="match status" value="1"/>
</dbReference>
<organism evidence="1 2">
    <name type="scientific">Paraburkholderia sabiae</name>
    <dbReference type="NCBI Taxonomy" id="273251"/>
    <lineage>
        <taxon>Bacteria</taxon>
        <taxon>Pseudomonadati</taxon>
        <taxon>Pseudomonadota</taxon>
        <taxon>Betaproteobacteria</taxon>
        <taxon>Burkholderiales</taxon>
        <taxon>Burkholderiaceae</taxon>
        <taxon>Paraburkholderia</taxon>
    </lineage>
</organism>
<dbReference type="EMBL" id="JAZHGC010000004">
    <property type="protein sequence ID" value="MEM5285103.1"/>
    <property type="molecule type" value="Genomic_DNA"/>
</dbReference>
<keyword evidence="2" id="KW-1185">Reference proteome</keyword>
<sequence length="319" mass="36226">MVYAVSHSYQTRMQAYAEMSILETWYEQITLERVLAESTEPEVQRRVRRAMERAATRTHESLLPKLTRRDGDRLIILDAPPAVFHIQGEQTLFSPDDELLKLKNLEGARAAAFTEYLSTLALDRRRLLGHFTFQDLAFKVVGVGSVGTRCVIMLMMDRHGKPLFLQFKEASQSVIARYRGKRKNGHEGQRVVEGQRLMQAASDPFLGWAKGPLGRHFYARQLRDMKLSAQIELMDADLLARYGALCGWVLARAHAKASGLAAEISEYFGRSDRMSDALIAYATRYADQVEHDYDRFAAACRSGQLEARTDEDMAADFRI</sequence>
<reference evidence="1 2" key="1">
    <citation type="submission" date="2024-01" db="EMBL/GenBank/DDBJ databases">
        <title>The diversity of rhizobia nodulating Mimosa spp. in eleven states of Brazil covering several biomes is determined by host plant, location, and edaphic factors.</title>
        <authorList>
            <person name="Rouws L."/>
            <person name="Barauna A."/>
            <person name="Beukes C."/>
            <person name="De Faria S.M."/>
            <person name="Gross E."/>
            <person name="Dos Reis Junior F.B."/>
            <person name="Simon M."/>
            <person name="Maluk M."/>
            <person name="Odee D.W."/>
            <person name="Kenicer G."/>
            <person name="Young J.P.W."/>
            <person name="Reis V.M."/>
            <person name="Zilli J."/>
            <person name="James E.K."/>
        </authorList>
    </citation>
    <scope>NUCLEOTIDE SEQUENCE [LARGE SCALE GENOMIC DNA]</scope>
    <source>
        <strain evidence="1 2">JPY77</strain>
    </source>
</reference>
<gene>
    <name evidence="1" type="ORF">V4C55_05265</name>
</gene>
<name>A0ABU9Q6P8_9BURK</name>
<dbReference type="PANTHER" id="PTHR39441">
    <property type="entry name" value="DUF2252 DOMAIN-CONTAINING PROTEIN"/>
    <property type="match status" value="1"/>
</dbReference>
<evidence type="ECO:0000313" key="2">
    <source>
        <dbReference type="Proteomes" id="UP001494588"/>
    </source>
</evidence>
<protein>
    <submittedName>
        <fullName evidence="1">DUF2252 family protein</fullName>
    </submittedName>
</protein>
<proteinExistence type="predicted"/>
<dbReference type="InterPro" id="IPR018721">
    <property type="entry name" value="DUF2252"/>
</dbReference>
<accession>A0ABU9Q6P8</accession>